<evidence type="ECO:0000313" key="3">
    <source>
        <dbReference type="Proteomes" id="UP001221757"/>
    </source>
</evidence>
<dbReference type="AlphaFoldDB" id="A0AAD7BMC2"/>
<evidence type="ECO:0000256" key="1">
    <source>
        <dbReference type="SAM" id="MobiDB-lite"/>
    </source>
</evidence>
<dbReference type="Proteomes" id="UP001221757">
    <property type="component" value="Unassembled WGS sequence"/>
</dbReference>
<organism evidence="2 3">
    <name type="scientific">Mycena rosella</name>
    <name type="common">Pink bonnet</name>
    <name type="synonym">Agaricus rosellus</name>
    <dbReference type="NCBI Taxonomy" id="1033263"/>
    <lineage>
        <taxon>Eukaryota</taxon>
        <taxon>Fungi</taxon>
        <taxon>Dikarya</taxon>
        <taxon>Basidiomycota</taxon>
        <taxon>Agaricomycotina</taxon>
        <taxon>Agaricomycetes</taxon>
        <taxon>Agaricomycetidae</taxon>
        <taxon>Agaricales</taxon>
        <taxon>Marasmiineae</taxon>
        <taxon>Mycenaceae</taxon>
        <taxon>Mycena</taxon>
    </lineage>
</organism>
<reference evidence="2" key="1">
    <citation type="submission" date="2023-03" db="EMBL/GenBank/DDBJ databases">
        <title>Massive genome expansion in bonnet fungi (Mycena s.s.) driven by repeated elements and novel gene families across ecological guilds.</title>
        <authorList>
            <consortium name="Lawrence Berkeley National Laboratory"/>
            <person name="Harder C.B."/>
            <person name="Miyauchi S."/>
            <person name="Viragh M."/>
            <person name="Kuo A."/>
            <person name="Thoen E."/>
            <person name="Andreopoulos B."/>
            <person name="Lu D."/>
            <person name="Skrede I."/>
            <person name="Drula E."/>
            <person name="Henrissat B."/>
            <person name="Morin E."/>
            <person name="Kohler A."/>
            <person name="Barry K."/>
            <person name="LaButti K."/>
            <person name="Morin E."/>
            <person name="Salamov A."/>
            <person name="Lipzen A."/>
            <person name="Mereny Z."/>
            <person name="Hegedus B."/>
            <person name="Baldrian P."/>
            <person name="Stursova M."/>
            <person name="Weitz H."/>
            <person name="Taylor A."/>
            <person name="Grigoriev I.V."/>
            <person name="Nagy L.G."/>
            <person name="Martin F."/>
            <person name="Kauserud H."/>
        </authorList>
    </citation>
    <scope>NUCLEOTIDE SEQUENCE</scope>
    <source>
        <strain evidence="2">CBHHK067</strain>
    </source>
</reference>
<keyword evidence="3" id="KW-1185">Reference proteome</keyword>
<accession>A0AAD7BMC2</accession>
<comment type="caution">
    <text evidence="2">The sequence shown here is derived from an EMBL/GenBank/DDBJ whole genome shotgun (WGS) entry which is preliminary data.</text>
</comment>
<evidence type="ECO:0000313" key="2">
    <source>
        <dbReference type="EMBL" id="KAJ7625420.1"/>
    </source>
</evidence>
<feature type="region of interest" description="Disordered" evidence="1">
    <location>
        <begin position="1"/>
        <end position="46"/>
    </location>
</feature>
<gene>
    <name evidence="2" type="ORF">B0H17DRAFT_568099</name>
</gene>
<proteinExistence type="predicted"/>
<sequence length="102" mass="11113">MPAPTPELGYLHKATAPATGSPYDASQMRRHRRQSKPSAPPPPIVIQLRPRIRRQSMGRLIPIVTSTLPSISAASMPVKYRIAVGTDQIRGSCQDKLNVSEG</sequence>
<dbReference type="EMBL" id="JARKIE010000595">
    <property type="protein sequence ID" value="KAJ7625420.1"/>
    <property type="molecule type" value="Genomic_DNA"/>
</dbReference>
<name>A0AAD7BMC2_MYCRO</name>
<protein>
    <submittedName>
        <fullName evidence="2">Uncharacterized protein</fullName>
    </submittedName>
</protein>